<feature type="binding site" evidence="7">
    <location>
        <position position="62"/>
    </location>
    <ligand>
        <name>ATP</name>
        <dbReference type="ChEBI" id="CHEBI:30616"/>
    </ligand>
</feature>
<evidence type="ECO:0000313" key="9">
    <source>
        <dbReference type="EMBL" id="GAA3603113.1"/>
    </source>
</evidence>
<keyword evidence="4 7" id="KW-0833">Ubl conjugation pathway</keyword>
<dbReference type="Proteomes" id="UP001501490">
    <property type="component" value="Unassembled WGS sequence"/>
</dbReference>
<feature type="binding site" evidence="7">
    <location>
        <position position="429"/>
    </location>
    <ligand>
        <name>ATP</name>
        <dbReference type="ChEBI" id="CHEBI:30616"/>
    </ligand>
</feature>
<comment type="catalytic activity">
    <reaction evidence="7">
        <text>ATP + [prokaryotic ubiquitin-like protein]-L-glutamate + [protein]-L-lysine = ADP + phosphate + N(6)-([prokaryotic ubiquitin-like protein]-gamma-L-glutamyl)-[protein]-L-lysine.</text>
        <dbReference type="EC" id="6.3.1.19"/>
    </reaction>
</comment>
<proteinExistence type="inferred from homology"/>
<sequence>MTYGRGERGVDRRIFGLETEYGVACTSGGTRRLTPDEVARYLFRRVVTWGRSSNVFLRNGSRIYLDVGSHPEYATAECDDLIQLINHDRAGERILEDLIVDAEQRLASEGISGDIYLFKNNTDSHGNSYGCHENYCISRVGEFVKITDVLVPFLVSRQLICGAGKILHTARGAEYSVSQRAEHIWESVSSATTRSRPIINTRDEPHADPERYRRLHVIVGDSNMSETTTLLKVGSAELVLRLIEAGVPMRDFNLDNPIRAIRDMSRDRTGRVNVALANGRKISALELQTEYYEKVSEFVHREGLGTPTIHRVLDLWERTLRAVAEDKLGLVDTEIDWAIKYRLLERYSVKHNLSLADPRIAQLDLAYHDIRRNRGVFALMEARGLAARATTDPAIFRAKIVPPQTTRAKLRGDFIKAAQEGRNDYTVDWVHLKLNDQAQRTVLCKDPFVAVDERVDRLIASMRRPPGL</sequence>
<keyword evidence="2 7" id="KW-0479">Metal-binding</keyword>
<keyword evidence="1 7" id="KW-0436">Ligase</keyword>
<comment type="similarity">
    <text evidence="7">Belongs to the Pup ligase/Pup deamidase family. Pup-conjugating enzyme subfamily.</text>
</comment>
<evidence type="ECO:0000256" key="3">
    <source>
        <dbReference type="ARBA" id="ARBA00022741"/>
    </source>
</evidence>
<dbReference type="PANTHER" id="PTHR42307">
    <property type="entry name" value="PUP DEAMIDASE/DEPUPYLASE"/>
    <property type="match status" value="1"/>
</dbReference>
<feature type="binding site" evidence="7">
    <location>
        <position position="72"/>
    </location>
    <ligand>
        <name>Mg(2+)</name>
        <dbReference type="ChEBI" id="CHEBI:18420"/>
    </ligand>
</feature>
<evidence type="ECO:0000256" key="8">
    <source>
        <dbReference type="NCBIfam" id="TIGR03686"/>
    </source>
</evidence>
<keyword evidence="3 7" id="KW-0547">Nucleotide-binding</keyword>
<comment type="caution">
    <text evidence="9">The sequence shown here is derived from an EMBL/GenBank/DDBJ whole genome shotgun (WGS) entry which is preliminary data.</text>
</comment>
<reference evidence="10" key="1">
    <citation type="journal article" date="2019" name="Int. J. Syst. Evol. Microbiol.">
        <title>The Global Catalogue of Microorganisms (GCM) 10K type strain sequencing project: providing services to taxonomists for standard genome sequencing and annotation.</title>
        <authorList>
            <consortium name="The Broad Institute Genomics Platform"/>
            <consortium name="The Broad Institute Genome Sequencing Center for Infectious Disease"/>
            <person name="Wu L."/>
            <person name="Ma J."/>
        </authorList>
    </citation>
    <scope>NUCLEOTIDE SEQUENCE [LARGE SCALE GENOMIC DNA]</scope>
    <source>
        <strain evidence="10">JCM 16929</strain>
    </source>
</reference>
<protein>
    <recommendedName>
        <fullName evidence="7 8">Pup--protein ligase</fullName>
        <ecNumber evidence="7 8">6.3.1.19</ecNumber>
    </recommendedName>
    <alternativeName>
        <fullName evidence="7">Proteasome accessory factor A</fullName>
    </alternativeName>
    <alternativeName>
        <fullName evidence="7">Pup-conjugating enzyme</fullName>
    </alternativeName>
</protein>
<accession>A0ABP6ZDX5</accession>
<dbReference type="PANTHER" id="PTHR42307:SF3">
    <property type="entry name" value="PUP--PROTEIN LIGASE"/>
    <property type="match status" value="1"/>
</dbReference>
<feature type="binding site" evidence="7">
    <location>
        <position position="18"/>
    </location>
    <ligand>
        <name>Mg(2+)</name>
        <dbReference type="ChEBI" id="CHEBI:18420"/>
    </ligand>
</feature>
<feature type="active site" description="Proton acceptor" evidence="7">
    <location>
        <position position="66"/>
    </location>
</feature>
<keyword evidence="10" id="KW-1185">Reference proteome</keyword>
<dbReference type="EMBL" id="BAABAB010000002">
    <property type="protein sequence ID" value="GAA3603113.1"/>
    <property type="molecule type" value="Genomic_DNA"/>
</dbReference>
<comment type="pathway">
    <text evidence="7">Protein modification; protein pupylation.</text>
</comment>
<keyword evidence="5 7" id="KW-0067">ATP-binding</keyword>
<dbReference type="InterPro" id="IPR022279">
    <property type="entry name" value="Pup_ligase"/>
</dbReference>
<evidence type="ECO:0000256" key="7">
    <source>
        <dbReference type="HAMAP-Rule" id="MF_02111"/>
    </source>
</evidence>
<feature type="binding site" evidence="7">
    <location>
        <position position="64"/>
    </location>
    <ligand>
        <name>Mg(2+)</name>
        <dbReference type="ChEBI" id="CHEBI:18420"/>
    </ligand>
</feature>
<evidence type="ECO:0000256" key="2">
    <source>
        <dbReference type="ARBA" id="ARBA00022723"/>
    </source>
</evidence>
<comment type="function">
    <text evidence="7">Catalyzes the covalent attachment of the prokaryotic ubiquitin-like protein modifier Pup to the proteasomal substrate proteins, thereby targeting them for proteasomal degradation. This tagging system is termed pupylation. The ligation reaction involves the side-chain carboxylate of the C-terminal glutamate of Pup and the side-chain amino group of a substrate lysine.</text>
</comment>
<dbReference type="InterPro" id="IPR004347">
    <property type="entry name" value="Pup_ligase/deamidase"/>
</dbReference>
<dbReference type="PIRSF" id="PIRSF018077">
    <property type="entry name" value="UCP018077"/>
    <property type="match status" value="1"/>
</dbReference>
<feature type="binding site" evidence="7">
    <location>
        <position position="75"/>
    </location>
    <ligand>
        <name>ATP</name>
        <dbReference type="ChEBI" id="CHEBI:30616"/>
    </ligand>
</feature>
<comment type="pathway">
    <text evidence="7">Protein degradation; proteasomal Pup-dependent pathway.</text>
</comment>
<comment type="miscellaneous">
    <text evidence="7">The reaction mechanism probably proceeds via the activation of Pup by phosphorylation of its C-terminal glutamate, which is then subject to nucleophilic attack by the substrate lysine, resulting in an isopeptide bond and the release of phosphate as a good leaving group.</text>
</comment>
<evidence type="ECO:0000256" key="5">
    <source>
        <dbReference type="ARBA" id="ARBA00022840"/>
    </source>
</evidence>
<gene>
    <name evidence="7 9" type="primary">pafA</name>
    <name evidence="9" type="ORF">GCM10022236_01080</name>
</gene>
<dbReference type="Pfam" id="PF03136">
    <property type="entry name" value="Pup_ligase"/>
    <property type="match status" value="1"/>
</dbReference>
<evidence type="ECO:0000256" key="6">
    <source>
        <dbReference type="ARBA" id="ARBA00022842"/>
    </source>
</evidence>
<dbReference type="EC" id="6.3.1.19" evidence="7 8"/>
<dbReference type="NCBIfam" id="TIGR03686">
    <property type="entry name" value="pupylate_PafA"/>
    <property type="match status" value="1"/>
</dbReference>
<evidence type="ECO:0000313" key="10">
    <source>
        <dbReference type="Proteomes" id="UP001501490"/>
    </source>
</evidence>
<dbReference type="HAMAP" id="MF_02111">
    <property type="entry name" value="Pup_ligase"/>
    <property type="match status" value="1"/>
</dbReference>
<evidence type="ECO:0000256" key="4">
    <source>
        <dbReference type="ARBA" id="ARBA00022786"/>
    </source>
</evidence>
<dbReference type="GO" id="GO:0016874">
    <property type="term" value="F:ligase activity"/>
    <property type="evidence" value="ECO:0007669"/>
    <property type="project" value="UniProtKB-KW"/>
</dbReference>
<evidence type="ECO:0000256" key="1">
    <source>
        <dbReference type="ARBA" id="ARBA00022598"/>
    </source>
</evidence>
<name>A0ABP6ZDX5_9ACTN</name>
<organism evidence="9 10">
    <name type="scientific">Microlunatus ginsengisoli</name>
    <dbReference type="NCBI Taxonomy" id="363863"/>
    <lineage>
        <taxon>Bacteria</taxon>
        <taxon>Bacillati</taxon>
        <taxon>Actinomycetota</taxon>
        <taxon>Actinomycetes</taxon>
        <taxon>Propionibacteriales</taxon>
        <taxon>Propionibacteriaceae</taxon>
        <taxon>Microlunatus</taxon>
    </lineage>
</organism>
<keyword evidence="6 7" id="KW-0460">Magnesium</keyword>